<dbReference type="SMR" id="A0A811KZ28"/>
<dbReference type="InterPro" id="IPR002075">
    <property type="entry name" value="NTF2_dom"/>
</dbReference>
<dbReference type="Proteomes" id="UP000582659">
    <property type="component" value="Unassembled WGS sequence"/>
</dbReference>
<dbReference type="Proteomes" id="UP000659654">
    <property type="component" value="Unassembled WGS sequence"/>
</dbReference>
<dbReference type="AlphaFoldDB" id="A0A811KZ28"/>
<accession>A0A811KZ28</accession>
<keyword evidence="3" id="KW-1185">Reference proteome</keyword>
<proteinExistence type="predicted"/>
<dbReference type="InterPro" id="IPR032710">
    <property type="entry name" value="NTF2-like_dom_sf"/>
</dbReference>
<evidence type="ECO:0000313" key="3">
    <source>
        <dbReference type="Proteomes" id="UP000659654"/>
    </source>
</evidence>
<dbReference type="EMBL" id="CAJFCV020000003">
    <property type="protein sequence ID" value="CAG9106576.1"/>
    <property type="molecule type" value="Genomic_DNA"/>
</dbReference>
<gene>
    <name evidence="2" type="ORF">BXYJ_LOCUS6175</name>
</gene>
<dbReference type="Gene3D" id="3.10.450.50">
    <property type="match status" value="1"/>
</dbReference>
<evidence type="ECO:0000259" key="1">
    <source>
        <dbReference type="Pfam" id="PF02136"/>
    </source>
</evidence>
<organism evidence="2 3">
    <name type="scientific">Bursaphelenchus xylophilus</name>
    <name type="common">Pinewood nematode worm</name>
    <name type="synonym">Aphelenchoides xylophilus</name>
    <dbReference type="NCBI Taxonomy" id="6326"/>
    <lineage>
        <taxon>Eukaryota</taxon>
        <taxon>Metazoa</taxon>
        <taxon>Ecdysozoa</taxon>
        <taxon>Nematoda</taxon>
        <taxon>Chromadorea</taxon>
        <taxon>Rhabditida</taxon>
        <taxon>Tylenchina</taxon>
        <taxon>Tylenchomorpha</taxon>
        <taxon>Aphelenchoidea</taxon>
        <taxon>Aphelenchoididae</taxon>
        <taxon>Bursaphelenchus</taxon>
    </lineage>
</organism>
<sequence>MQITIFLIAKIAKRIPDLEIEKRVAPVEKLMEDATEKREYDRIATAYSENAVLIHLGVSVAKGRKEIAKAFEAFGGLDLTQVKTDKEFAFDVNDGEYLMRKGKFSIAGGPWFKFMQLFERQPDGSYLVIHDEFEFQ</sequence>
<dbReference type="SUPFAM" id="SSF54427">
    <property type="entry name" value="NTF2-like"/>
    <property type="match status" value="1"/>
</dbReference>
<evidence type="ECO:0000313" key="2">
    <source>
        <dbReference type="EMBL" id="CAD5220431.1"/>
    </source>
</evidence>
<protein>
    <submittedName>
        <fullName evidence="2">(pine wood nematode) hypothetical protein</fullName>
    </submittedName>
</protein>
<reference evidence="2" key="1">
    <citation type="submission" date="2020-09" db="EMBL/GenBank/DDBJ databases">
        <authorList>
            <person name="Kikuchi T."/>
        </authorList>
    </citation>
    <scope>NUCLEOTIDE SEQUENCE</scope>
    <source>
        <strain evidence="2">Ka4C1</strain>
    </source>
</reference>
<name>A0A811KZ28_BURXY</name>
<dbReference type="Pfam" id="PF02136">
    <property type="entry name" value="NTF2"/>
    <property type="match status" value="1"/>
</dbReference>
<feature type="domain" description="Nuclear transport factor 2" evidence="1">
    <location>
        <begin position="39"/>
        <end position="134"/>
    </location>
</feature>
<dbReference type="EMBL" id="CAJFDI010000003">
    <property type="protein sequence ID" value="CAD5220431.1"/>
    <property type="molecule type" value="Genomic_DNA"/>
</dbReference>
<comment type="caution">
    <text evidence="2">The sequence shown here is derived from an EMBL/GenBank/DDBJ whole genome shotgun (WGS) entry which is preliminary data.</text>
</comment>
<dbReference type="OrthoDB" id="5793381at2759"/>